<dbReference type="Gene3D" id="3.40.1190.20">
    <property type="match status" value="1"/>
</dbReference>
<dbReference type="GO" id="GO:0005524">
    <property type="term" value="F:ATP binding"/>
    <property type="evidence" value="ECO:0007669"/>
    <property type="project" value="UniProtKB-UniRule"/>
</dbReference>
<protein>
    <recommendedName>
        <fullName evidence="3 12">Ribokinase</fullName>
        <shortName evidence="12">RK</shortName>
        <ecNumber evidence="2 12">2.7.1.15</ecNumber>
    </recommendedName>
</protein>
<dbReference type="NCBIfam" id="TIGR02152">
    <property type="entry name" value="D_ribokin_bact"/>
    <property type="match status" value="1"/>
</dbReference>
<proteinExistence type="inferred from homology"/>
<feature type="binding site" evidence="12">
    <location>
        <begin position="41"/>
        <end position="45"/>
    </location>
    <ligand>
        <name>substrate</name>
    </ligand>
</feature>
<comment type="pathway">
    <text evidence="12">Carbohydrate metabolism; D-ribose degradation; D-ribose 5-phosphate from beta-D-ribopyranose: step 2/2.</text>
</comment>
<evidence type="ECO:0000256" key="13">
    <source>
        <dbReference type="SAM" id="MobiDB-lite"/>
    </source>
</evidence>
<feature type="binding site" evidence="12">
    <location>
        <position position="253"/>
    </location>
    <ligand>
        <name>substrate</name>
    </ligand>
</feature>
<feature type="active site" description="Proton acceptor" evidence="12">
    <location>
        <position position="253"/>
    </location>
</feature>
<evidence type="ECO:0000256" key="5">
    <source>
        <dbReference type="ARBA" id="ARBA00022723"/>
    </source>
</evidence>
<comment type="similarity">
    <text evidence="12">Belongs to the carbohydrate kinase PfkB family. Ribokinase subfamily.</text>
</comment>
<evidence type="ECO:0000256" key="11">
    <source>
        <dbReference type="ARBA" id="ARBA00023277"/>
    </source>
</evidence>
<comment type="activity regulation">
    <text evidence="12">Activated by a monovalent cation that binds near, but not in, the active site. The most likely occupant of the site in vivo is potassium. Ion binding induces a conformational change that may alter substrate affinity.</text>
</comment>
<evidence type="ECO:0000256" key="9">
    <source>
        <dbReference type="ARBA" id="ARBA00022842"/>
    </source>
</evidence>
<feature type="binding site" evidence="12">
    <location>
        <position position="185"/>
    </location>
    <ligand>
        <name>ATP</name>
        <dbReference type="ChEBI" id="CHEBI:30616"/>
    </ligand>
</feature>
<dbReference type="Pfam" id="PF00294">
    <property type="entry name" value="PfkB"/>
    <property type="match status" value="1"/>
</dbReference>
<dbReference type="HAMAP" id="MF_01987">
    <property type="entry name" value="Ribokinase"/>
    <property type="match status" value="1"/>
</dbReference>
<feature type="binding site" evidence="12">
    <location>
        <position position="283"/>
    </location>
    <ligand>
        <name>K(+)</name>
        <dbReference type="ChEBI" id="CHEBI:29103"/>
    </ligand>
</feature>
<evidence type="ECO:0000313" key="15">
    <source>
        <dbReference type="EMBL" id="QKG83823.1"/>
    </source>
</evidence>
<name>A0A7D3Y0S5_9BACL</name>
<evidence type="ECO:0000256" key="6">
    <source>
        <dbReference type="ARBA" id="ARBA00022741"/>
    </source>
</evidence>
<accession>A0A7D3Y0S5</accession>
<dbReference type="CDD" id="cd01174">
    <property type="entry name" value="ribokinase"/>
    <property type="match status" value="1"/>
</dbReference>
<dbReference type="AlphaFoldDB" id="A0A7D3Y0S5"/>
<comment type="catalytic activity">
    <reaction evidence="12">
        <text>D-ribose + ATP = D-ribose 5-phosphate + ADP + H(+)</text>
        <dbReference type="Rhea" id="RHEA:13697"/>
        <dbReference type="ChEBI" id="CHEBI:15378"/>
        <dbReference type="ChEBI" id="CHEBI:30616"/>
        <dbReference type="ChEBI" id="CHEBI:47013"/>
        <dbReference type="ChEBI" id="CHEBI:78346"/>
        <dbReference type="ChEBI" id="CHEBI:456216"/>
        <dbReference type="EC" id="2.7.1.15"/>
    </reaction>
</comment>
<evidence type="ECO:0000313" key="16">
    <source>
        <dbReference type="Proteomes" id="UP000503088"/>
    </source>
</evidence>
<dbReference type="GO" id="GO:0019303">
    <property type="term" value="P:D-ribose catabolic process"/>
    <property type="evidence" value="ECO:0007669"/>
    <property type="project" value="UniProtKB-UniRule"/>
</dbReference>
<keyword evidence="10 12" id="KW-0630">Potassium</keyword>
<organism evidence="15 16">
    <name type="scientific">Kroppenstedtia pulmonis</name>
    <dbReference type="NCBI Taxonomy" id="1380685"/>
    <lineage>
        <taxon>Bacteria</taxon>
        <taxon>Bacillati</taxon>
        <taxon>Bacillota</taxon>
        <taxon>Bacilli</taxon>
        <taxon>Bacillales</taxon>
        <taxon>Thermoactinomycetaceae</taxon>
        <taxon>Kroppenstedtia</taxon>
    </lineage>
</organism>
<evidence type="ECO:0000256" key="1">
    <source>
        <dbReference type="ARBA" id="ARBA00005380"/>
    </source>
</evidence>
<feature type="domain" description="Carbohydrate kinase PfkB" evidence="14">
    <location>
        <begin position="4"/>
        <end position="295"/>
    </location>
</feature>
<keyword evidence="16" id="KW-1185">Reference proteome</keyword>
<evidence type="ECO:0000256" key="3">
    <source>
        <dbReference type="ARBA" id="ARBA00016943"/>
    </source>
</evidence>
<keyword evidence="4 12" id="KW-0808">Transferase</keyword>
<dbReference type="RefSeq" id="WP_173220924.1">
    <property type="nucleotide sequence ID" value="NZ_CP048104.1"/>
</dbReference>
<evidence type="ECO:0000256" key="8">
    <source>
        <dbReference type="ARBA" id="ARBA00022840"/>
    </source>
</evidence>
<dbReference type="SUPFAM" id="SSF53613">
    <property type="entry name" value="Ribokinase-like"/>
    <property type="match status" value="1"/>
</dbReference>
<evidence type="ECO:0000256" key="10">
    <source>
        <dbReference type="ARBA" id="ARBA00022958"/>
    </source>
</evidence>
<dbReference type="PROSITE" id="PS00584">
    <property type="entry name" value="PFKB_KINASES_2"/>
    <property type="match status" value="1"/>
</dbReference>
<dbReference type="EC" id="2.7.1.15" evidence="2 12"/>
<dbReference type="Proteomes" id="UP000503088">
    <property type="component" value="Chromosome"/>
</dbReference>
<feature type="binding site" evidence="12">
    <location>
        <begin position="13"/>
        <end position="15"/>
    </location>
    <ligand>
        <name>substrate</name>
    </ligand>
</feature>
<feature type="binding site" evidence="12">
    <location>
        <position position="141"/>
    </location>
    <ligand>
        <name>substrate</name>
    </ligand>
</feature>
<dbReference type="GO" id="GO:0005829">
    <property type="term" value="C:cytosol"/>
    <property type="evidence" value="ECO:0007669"/>
    <property type="project" value="TreeGrafter"/>
</dbReference>
<dbReference type="KEGG" id="kpul:GXN76_04585"/>
<comment type="cofactor">
    <cofactor evidence="12">
        <name>Mg(2+)</name>
        <dbReference type="ChEBI" id="CHEBI:18420"/>
    </cofactor>
    <text evidence="12">Requires a divalent cation, most likely magnesium in vivo, as an electrophilic catalyst to aid phosphoryl group transfer. It is the chelate of the metal and the nucleotide that is the actual substrate.</text>
</comment>
<feature type="binding site" evidence="12">
    <location>
        <begin position="252"/>
        <end position="253"/>
    </location>
    <ligand>
        <name>ATP</name>
        <dbReference type="ChEBI" id="CHEBI:30616"/>
    </ligand>
</feature>
<evidence type="ECO:0000256" key="4">
    <source>
        <dbReference type="ARBA" id="ARBA00022679"/>
    </source>
</evidence>
<dbReference type="GO" id="GO:0046872">
    <property type="term" value="F:metal ion binding"/>
    <property type="evidence" value="ECO:0007669"/>
    <property type="project" value="UniProtKB-KW"/>
</dbReference>
<feature type="region of interest" description="Disordered" evidence="13">
    <location>
        <begin position="291"/>
        <end position="311"/>
    </location>
</feature>
<feature type="binding site" evidence="12">
    <location>
        <begin position="220"/>
        <end position="225"/>
    </location>
    <ligand>
        <name>ATP</name>
        <dbReference type="ChEBI" id="CHEBI:30616"/>
    </ligand>
</feature>
<dbReference type="InterPro" id="IPR029056">
    <property type="entry name" value="Ribokinase-like"/>
</dbReference>
<dbReference type="InterPro" id="IPR002173">
    <property type="entry name" value="Carboh/pur_kinase_PfkB_CS"/>
</dbReference>
<gene>
    <name evidence="12 15" type="primary">rbsK</name>
    <name evidence="15" type="ORF">GXN76_04585</name>
</gene>
<comment type="caution">
    <text evidence="12">Lacks conserved residue(s) required for the propagation of feature annotation.</text>
</comment>
<dbReference type="PANTHER" id="PTHR10584">
    <property type="entry name" value="SUGAR KINASE"/>
    <property type="match status" value="1"/>
</dbReference>
<feature type="compositionally biased region" description="Basic and acidic residues" evidence="13">
    <location>
        <begin position="295"/>
        <end position="304"/>
    </location>
</feature>
<evidence type="ECO:0000256" key="12">
    <source>
        <dbReference type="HAMAP-Rule" id="MF_01987"/>
    </source>
</evidence>
<dbReference type="InterPro" id="IPR011611">
    <property type="entry name" value="PfkB_dom"/>
</dbReference>
<feature type="binding site" evidence="12">
    <location>
        <position position="286"/>
    </location>
    <ligand>
        <name>K(+)</name>
        <dbReference type="ChEBI" id="CHEBI:29103"/>
    </ligand>
</feature>
<evidence type="ECO:0000256" key="7">
    <source>
        <dbReference type="ARBA" id="ARBA00022777"/>
    </source>
</evidence>
<keyword evidence="8 12" id="KW-0067">ATP-binding</keyword>
<keyword evidence="12" id="KW-0963">Cytoplasm</keyword>
<keyword evidence="11 12" id="KW-0119">Carbohydrate metabolism</keyword>
<keyword evidence="9 12" id="KW-0460">Magnesium</keyword>
<dbReference type="InterPro" id="IPR011877">
    <property type="entry name" value="Ribokinase"/>
</dbReference>
<dbReference type="EMBL" id="CP048104">
    <property type="protein sequence ID" value="QKG83823.1"/>
    <property type="molecule type" value="Genomic_DNA"/>
</dbReference>
<dbReference type="GO" id="GO:0004747">
    <property type="term" value="F:ribokinase activity"/>
    <property type="evidence" value="ECO:0007669"/>
    <property type="project" value="UniProtKB-UniRule"/>
</dbReference>
<reference evidence="15 16" key="1">
    <citation type="submission" date="2020-01" db="EMBL/GenBank/DDBJ databases">
        <authorList>
            <person name="Gulvik C.A."/>
            <person name="Batra D.G."/>
        </authorList>
    </citation>
    <scope>NUCLEOTIDE SEQUENCE [LARGE SCALE GENOMIC DNA]</scope>
    <source>
        <strain evidence="15 16">W9323</strain>
    </source>
</reference>
<evidence type="ECO:0000256" key="2">
    <source>
        <dbReference type="ARBA" id="ARBA00012035"/>
    </source>
</evidence>
<keyword evidence="5 12" id="KW-0479">Metal-binding</keyword>
<feature type="binding site" evidence="12">
    <location>
        <position position="288"/>
    </location>
    <ligand>
        <name>K(+)</name>
        <dbReference type="ChEBI" id="CHEBI:29103"/>
    </ligand>
</feature>
<keyword evidence="7 12" id="KW-0418">Kinase</keyword>
<evidence type="ECO:0000259" key="14">
    <source>
        <dbReference type="Pfam" id="PF00294"/>
    </source>
</evidence>
<keyword evidence="6 12" id="KW-0547">Nucleotide-binding</keyword>
<comment type="similarity">
    <text evidence="1">Belongs to the carbohydrate kinase pfkB family.</text>
</comment>
<feature type="binding site" evidence="12">
    <location>
        <position position="249"/>
    </location>
    <ligand>
        <name>K(+)</name>
        <dbReference type="ChEBI" id="CHEBI:29103"/>
    </ligand>
</feature>
<sequence>MKRAKVVVIGSLNMDVVVKANRPPVMGETVMGEKVHFIPGGKGGNQAVAAASLNSETWMIGAVGGDPFGQTLVSSLKEKNVHIHGVKTVEDVATGIASILLSQEDNSIIVVPGANSACSPADVDKHRERIAEADVVLLQLEIPLPTIQHAVETAKSFGKMVILNPAPARELPADLLRQVDYITPNESELEMLTGLSPQKEGLEQAMYQLLQTGVGHVVTTLGREGAAVLSPGKDLVHIPGHVVETVDTTGAGDAFNAGLAVALAERKNLIEAVSFAGKVAALAVTRLGAQSGMPSRKEVDEGVWKQRGSYR</sequence>
<dbReference type="UniPathway" id="UPA00916">
    <property type="reaction ID" value="UER00889"/>
</dbReference>
<comment type="function">
    <text evidence="12">Catalyzes the phosphorylation of ribose at O-5 in a reaction requiring ATP and magnesium. The resulting D-ribose-5-phosphate can then be used either for sythesis of nucleotides, histidine, and tryptophan, or as a component of the pentose phosphate pathway.</text>
</comment>
<comment type="subunit">
    <text evidence="12">Homodimer.</text>
</comment>
<comment type="subcellular location">
    <subcellularLocation>
        <location evidence="12">Cytoplasm</location>
    </subcellularLocation>
</comment>
<dbReference type="PRINTS" id="PR00990">
    <property type="entry name" value="RIBOKINASE"/>
</dbReference>
<dbReference type="PANTHER" id="PTHR10584:SF166">
    <property type="entry name" value="RIBOKINASE"/>
    <property type="match status" value="1"/>
</dbReference>
<dbReference type="InterPro" id="IPR002139">
    <property type="entry name" value="Ribo/fructo_kinase"/>
</dbReference>
<feature type="binding site" evidence="12">
    <location>
        <position position="247"/>
    </location>
    <ligand>
        <name>K(+)</name>
        <dbReference type="ChEBI" id="CHEBI:29103"/>
    </ligand>
</feature>